<comment type="similarity">
    <text evidence="14">In the central section; belongs to the AAA ATPase family.</text>
</comment>
<feature type="compositionally biased region" description="Basic and acidic residues" evidence="16">
    <location>
        <begin position="591"/>
        <end position="602"/>
    </location>
</feature>
<accession>A0ABT4XTB2</accession>
<dbReference type="EMBL" id="JAQIOY010000003">
    <property type="protein sequence ID" value="MDA7425197.1"/>
    <property type="molecule type" value="Genomic_DNA"/>
</dbReference>
<dbReference type="Pfam" id="PF01434">
    <property type="entry name" value="Peptidase_M41"/>
    <property type="match status" value="1"/>
</dbReference>
<feature type="binding site" evidence="14">
    <location>
        <position position="421"/>
    </location>
    <ligand>
        <name>Zn(2+)</name>
        <dbReference type="ChEBI" id="CHEBI:29105"/>
        <note>catalytic</note>
    </ligand>
</feature>
<dbReference type="InterPro" id="IPR037219">
    <property type="entry name" value="Peptidase_M41-like"/>
</dbReference>
<dbReference type="PANTHER" id="PTHR23076">
    <property type="entry name" value="METALLOPROTEASE M41 FTSH"/>
    <property type="match status" value="1"/>
</dbReference>
<evidence type="ECO:0000256" key="1">
    <source>
        <dbReference type="ARBA" id="ARBA00004370"/>
    </source>
</evidence>
<feature type="transmembrane region" description="Helical" evidence="14">
    <location>
        <begin position="102"/>
        <end position="122"/>
    </location>
</feature>
<evidence type="ECO:0000256" key="8">
    <source>
        <dbReference type="ARBA" id="ARBA00022801"/>
    </source>
</evidence>
<keyword evidence="9 14" id="KW-0862">Zinc</keyword>
<dbReference type="InterPro" id="IPR003960">
    <property type="entry name" value="ATPase_AAA_CS"/>
</dbReference>
<comment type="caution">
    <text evidence="18">The sequence shown here is derived from an EMBL/GenBank/DDBJ whole genome shotgun (WGS) entry which is preliminary data.</text>
</comment>
<evidence type="ECO:0000256" key="14">
    <source>
        <dbReference type="HAMAP-Rule" id="MF_01458"/>
    </source>
</evidence>
<gene>
    <name evidence="14 18" type="primary">ftsH</name>
    <name evidence="18" type="ORF">PFY00_10690</name>
</gene>
<comment type="subunit">
    <text evidence="14">Homohexamer.</text>
</comment>
<evidence type="ECO:0000256" key="9">
    <source>
        <dbReference type="ARBA" id="ARBA00022833"/>
    </source>
</evidence>
<evidence type="ECO:0000313" key="19">
    <source>
        <dbReference type="Proteomes" id="UP001210720"/>
    </source>
</evidence>
<keyword evidence="7 14" id="KW-0547">Nucleotide-binding</keyword>
<comment type="function">
    <text evidence="14">Acts as a processive, ATP-dependent zinc metallopeptidase for both cytoplasmic and membrane proteins. Plays a role in the quality control of integral membrane proteins.</text>
</comment>
<evidence type="ECO:0000256" key="3">
    <source>
        <dbReference type="ARBA" id="ARBA00022475"/>
    </source>
</evidence>
<dbReference type="SUPFAM" id="SSF140990">
    <property type="entry name" value="FtsH protease domain-like"/>
    <property type="match status" value="1"/>
</dbReference>
<comment type="cofactor">
    <cofactor evidence="14">
        <name>Zn(2+)</name>
        <dbReference type="ChEBI" id="CHEBI:29105"/>
    </cofactor>
    <text evidence="14">Binds 1 zinc ion per subunit.</text>
</comment>
<name>A0ABT4XTB2_9RHOB</name>
<evidence type="ECO:0000256" key="6">
    <source>
        <dbReference type="ARBA" id="ARBA00022723"/>
    </source>
</evidence>
<dbReference type="Gene3D" id="1.20.58.760">
    <property type="entry name" value="Peptidase M41"/>
    <property type="match status" value="1"/>
</dbReference>
<feature type="region of interest" description="Disordered" evidence="16">
    <location>
        <begin position="591"/>
        <end position="640"/>
    </location>
</feature>
<evidence type="ECO:0000256" key="7">
    <source>
        <dbReference type="ARBA" id="ARBA00022741"/>
    </source>
</evidence>
<evidence type="ECO:0000313" key="18">
    <source>
        <dbReference type="EMBL" id="MDA7425197.1"/>
    </source>
</evidence>
<dbReference type="Pfam" id="PF06480">
    <property type="entry name" value="FtsH_ext"/>
    <property type="match status" value="1"/>
</dbReference>
<dbReference type="Proteomes" id="UP001210720">
    <property type="component" value="Unassembled WGS sequence"/>
</dbReference>
<comment type="similarity">
    <text evidence="2 14">In the C-terminal section; belongs to the peptidase M41 family.</text>
</comment>
<dbReference type="InterPro" id="IPR003593">
    <property type="entry name" value="AAA+_ATPase"/>
</dbReference>
<dbReference type="InterPro" id="IPR027417">
    <property type="entry name" value="P-loop_NTPase"/>
</dbReference>
<keyword evidence="5 14" id="KW-0812">Transmembrane</keyword>
<reference evidence="18 19" key="1">
    <citation type="submission" date="2023-01" db="EMBL/GenBank/DDBJ databases">
        <title>Thalassococcus onchidii sp. nov., isolated from a marine invertebrate from the South China Sea.</title>
        <authorList>
            <person name="Xu S."/>
            <person name="Liu Z."/>
            <person name="Xu Y."/>
        </authorList>
    </citation>
    <scope>NUCLEOTIDE SEQUENCE [LARGE SCALE GENOMIC DNA]</scope>
    <source>
        <strain evidence="18 19">KCTC 32084</strain>
    </source>
</reference>
<comment type="subcellular location">
    <subcellularLocation>
        <location evidence="14">Cell membrane</location>
        <topology evidence="14">Multi-pass membrane protein</topology>
        <orientation evidence="14">Cytoplasmic side</orientation>
    </subcellularLocation>
    <subcellularLocation>
        <location evidence="1">Membrane</location>
    </subcellularLocation>
</comment>
<proteinExistence type="inferred from homology"/>
<feature type="binding site" evidence="14">
    <location>
        <begin position="195"/>
        <end position="202"/>
    </location>
    <ligand>
        <name>ATP</name>
        <dbReference type="ChEBI" id="CHEBI:30616"/>
    </ligand>
</feature>
<dbReference type="HAMAP" id="MF_01458">
    <property type="entry name" value="FtsH"/>
    <property type="match status" value="1"/>
</dbReference>
<dbReference type="PANTHER" id="PTHR23076:SF97">
    <property type="entry name" value="ATP-DEPENDENT ZINC METALLOPROTEASE YME1L1"/>
    <property type="match status" value="1"/>
</dbReference>
<keyword evidence="8 14" id="KW-0378">Hydrolase</keyword>
<dbReference type="PROSITE" id="PS00674">
    <property type="entry name" value="AAA"/>
    <property type="match status" value="1"/>
</dbReference>
<dbReference type="RefSeq" id="WP_271432545.1">
    <property type="nucleotide sequence ID" value="NZ_JAQIOY010000003.1"/>
</dbReference>
<dbReference type="GO" id="GO:0008237">
    <property type="term" value="F:metallopeptidase activity"/>
    <property type="evidence" value="ECO:0007669"/>
    <property type="project" value="UniProtKB-KW"/>
</dbReference>
<dbReference type="InterPro" id="IPR041569">
    <property type="entry name" value="AAA_lid_3"/>
</dbReference>
<dbReference type="SMART" id="SM00382">
    <property type="entry name" value="AAA"/>
    <property type="match status" value="1"/>
</dbReference>
<evidence type="ECO:0000256" key="4">
    <source>
        <dbReference type="ARBA" id="ARBA00022670"/>
    </source>
</evidence>
<dbReference type="InterPro" id="IPR011546">
    <property type="entry name" value="Pept_M41_FtsH_extracell"/>
</dbReference>
<feature type="domain" description="AAA+ ATPase" evidence="17">
    <location>
        <begin position="187"/>
        <end position="326"/>
    </location>
</feature>
<keyword evidence="12 14" id="KW-0482">Metalloprotease</keyword>
<dbReference type="NCBIfam" id="TIGR01241">
    <property type="entry name" value="FtsH_fam"/>
    <property type="match status" value="1"/>
</dbReference>
<dbReference type="EC" id="3.4.24.-" evidence="14"/>
<keyword evidence="11 14" id="KW-1133">Transmembrane helix</keyword>
<evidence type="ECO:0000256" key="16">
    <source>
        <dbReference type="SAM" id="MobiDB-lite"/>
    </source>
</evidence>
<dbReference type="CDD" id="cd19501">
    <property type="entry name" value="RecA-like_FtsH"/>
    <property type="match status" value="1"/>
</dbReference>
<evidence type="ECO:0000256" key="10">
    <source>
        <dbReference type="ARBA" id="ARBA00022840"/>
    </source>
</evidence>
<feature type="binding site" evidence="14">
    <location>
        <position position="417"/>
    </location>
    <ligand>
        <name>Zn(2+)</name>
        <dbReference type="ChEBI" id="CHEBI:29105"/>
        <note>catalytic</note>
    </ligand>
</feature>
<sequence length="640" mass="69353">MGNARNIAFWVVLFLLILSLFNLFSDGSGSVQNAEAASYSEFVRAVEDKQVASAVIDGEKVRYRTNGGQDFVVIKPEDAEITNLLIDNNVPVRAEQQEQSGFQSFLLSLLPFLLLIGVWIYFMNRMQGGGKGGAMGFGKSKAKLLTEKHGRVTFDDVAGIDEAKEELEEIVEFLRNPQKFSRLGGKIPKGALLVGPPGTGKTLLARSVAGEAGVPFFTISGSDFVEMFVGVGASRVRDMFEQAKKNAPCIVFIDEIDAVGRARGQGYGGGNDEREQTLNQLLVEMDGFEANEGVIIIAATNRRDVLDPALLRPGRFDRQVTVGNPDIKGREKILGVHARKTPLGPDVDLRIIARGTPGFSGADLANLVNEAALGAARVGRRFVTMEDFESAKDKVMMGAERRSMVLTDEQKEKTAYHEAGHAVVGLALPQCDPVYKATIIPRGGALGMVVSLPEIDRLNWHKSECEEKLAMTMAGKAAEIIKYGEENVSNGPAGDIQQASALARAMVLQWGMSDKVGNIDYREAAEGYSGNTAGLSVSAHTKELIEDEVRRFITEAYDRAFQILTDKNAEWERLAQGLLEYETLTGDEIKRVMNGEPPHSDDGDGGSAELEKKPSITAIPKTKAKAKPADDGGMEPEPSA</sequence>
<keyword evidence="6 14" id="KW-0479">Metal-binding</keyword>
<keyword evidence="19" id="KW-1185">Reference proteome</keyword>
<evidence type="ECO:0000256" key="2">
    <source>
        <dbReference type="ARBA" id="ARBA00010044"/>
    </source>
</evidence>
<keyword evidence="4 14" id="KW-0645">Protease</keyword>
<dbReference type="Pfam" id="PF00004">
    <property type="entry name" value="AAA"/>
    <property type="match status" value="1"/>
</dbReference>
<keyword evidence="3 14" id="KW-1003">Cell membrane</keyword>
<dbReference type="Gene3D" id="3.40.50.300">
    <property type="entry name" value="P-loop containing nucleotide triphosphate hydrolases"/>
    <property type="match status" value="1"/>
</dbReference>
<evidence type="ECO:0000256" key="5">
    <source>
        <dbReference type="ARBA" id="ARBA00022692"/>
    </source>
</evidence>
<protein>
    <recommendedName>
        <fullName evidence="14">ATP-dependent zinc metalloprotease FtsH</fullName>
        <ecNumber evidence="14">3.4.24.-</ecNumber>
    </recommendedName>
</protein>
<dbReference type="Gene3D" id="1.10.8.60">
    <property type="match status" value="1"/>
</dbReference>
<comment type="caution">
    <text evidence="14">Lacks conserved residue(s) required for the propagation of feature annotation.</text>
</comment>
<organism evidence="18 19">
    <name type="scientific">Thalassococcus lentus</name>
    <dbReference type="NCBI Taxonomy" id="1210524"/>
    <lineage>
        <taxon>Bacteria</taxon>
        <taxon>Pseudomonadati</taxon>
        <taxon>Pseudomonadota</taxon>
        <taxon>Alphaproteobacteria</taxon>
        <taxon>Rhodobacterales</taxon>
        <taxon>Roseobacteraceae</taxon>
        <taxon>Thalassococcus</taxon>
    </lineage>
</organism>
<dbReference type="PRINTS" id="PR00830">
    <property type="entry name" value="ENDOLAPTASE"/>
</dbReference>
<dbReference type="InterPro" id="IPR005936">
    <property type="entry name" value="FtsH"/>
</dbReference>
<dbReference type="Gene3D" id="3.30.720.210">
    <property type="match status" value="1"/>
</dbReference>
<evidence type="ECO:0000256" key="12">
    <source>
        <dbReference type="ARBA" id="ARBA00023049"/>
    </source>
</evidence>
<keyword evidence="10 14" id="KW-0067">ATP-binding</keyword>
<feature type="active site" evidence="14">
    <location>
        <position position="418"/>
    </location>
</feature>
<dbReference type="InterPro" id="IPR003959">
    <property type="entry name" value="ATPase_AAA_core"/>
</dbReference>
<feature type="binding site" evidence="14">
    <location>
        <position position="495"/>
    </location>
    <ligand>
        <name>Zn(2+)</name>
        <dbReference type="ChEBI" id="CHEBI:29105"/>
        <note>catalytic</note>
    </ligand>
</feature>
<evidence type="ECO:0000259" key="17">
    <source>
        <dbReference type="SMART" id="SM00382"/>
    </source>
</evidence>
<keyword evidence="13 14" id="KW-0472">Membrane</keyword>
<dbReference type="SUPFAM" id="SSF52540">
    <property type="entry name" value="P-loop containing nucleoside triphosphate hydrolases"/>
    <property type="match status" value="1"/>
</dbReference>
<evidence type="ECO:0000256" key="11">
    <source>
        <dbReference type="ARBA" id="ARBA00022989"/>
    </source>
</evidence>
<evidence type="ECO:0000256" key="13">
    <source>
        <dbReference type="ARBA" id="ARBA00023136"/>
    </source>
</evidence>
<evidence type="ECO:0000256" key="15">
    <source>
        <dbReference type="RuleBase" id="RU003651"/>
    </source>
</evidence>
<dbReference type="InterPro" id="IPR000642">
    <property type="entry name" value="Peptidase_M41"/>
</dbReference>
<comment type="similarity">
    <text evidence="15">Belongs to the AAA ATPase family.</text>
</comment>
<dbReference type="Pfam" id="PF17862">
    <property type="entry name" value="AAA_lid_3"/>
    <property type="match status" value="1"/>
</dbReference>